<sequence>MANTLQHQKDGRVGLGEKLGYGVGDLASGLMLNFFGFYLLYFFVDLGGLAPAAIGLMFLITKLIDAVTDPMMGVLADRTRTRWGRYRPYILFAAIPLGLSMILIFSAPEDMGGTALLIWAYATYSLCMLAFTAANVPYGGLLGVISPSSEERSRVTAYRMFFSALGGILVGALGTTLVRELGAGDERLGLLLTISCIAAVSVACLLTTFATTKERIPPVEQNGSVAGDLGVLLRTGPWIAVAIAAILGVTSIAARAATAPFFFKYVAGDDGSPVFLFFDRPALFLTSLALGQVSGVILGSIAARWFEKSHMLIVAGLGMAAFIMVFYALPLDAVWPQTALQYVIGIGFGMLMVLSYSMFTDIAEYIDWKTTRQMTALVIAASVFGVKAGVGVGSFIPGAALDLTGFVAEGQQSELALMGIQFAFAFIPAALLLPAAFALAFYGINREVLAEAEIDLSRRRARLA</sequence>
<feature type="transmembrane region" description="Helical" evidence="2">
    <location>
        <begin position="89"/>
        <end position="107"/>
    </location>
</feature>
<evidence type="ECO:0000313" key="3">
    <source>
        <dbReference type="EMBL" id="KEO91869.1"/>
    </source>
</evidence>
<feature type="transmembrane region" description="Helical" evidence="2">
    <location>
        <begin position="190"/>
        <end position="210"/>
    </location>
</feature>
<dbReference type="GO" id="GO:0008643">
    <property type="term" value="P:carbohydrate transport"/>
    <property type="evidence" value="ECO:0007669"/>
    <property type="project" value="InterPro"/>
</dbReference>
<feature type="transmembrane region" description="Helical" evidence="2">
    <location>
        <begin position="310"/>
        <end position="330"/>
    </location>
</feature>
<dbReference type="AlphaFoldDB" id="A0A074MEG3"/>
<keyword evidence="2" id="KW-1133">Transmembrane helix</keyword>
<accession>A0A074MEG3</accession>
<dbReference type="Gene3D" id="1.20.1250.20">
    <property type="entry name" value="MFS general substrate transporter like domains"/>
    <property type="match status" value="1"/>
</dbReference>
<dbReference type="STRING" id="1044.EH31_04135"/>
<protein>
    <recommendedName>
        <fullName evidence="5">MFS transporter</fullName>
    </recommendedName>
</protein>
<name>A0A074MEG3_ERYLO</name>
<dbReference type="Pfam" id="PF13347">
    <property type="entry name" value="MFS_2"/>
    <property type="match status" value="1"/>
</dbReference>
<dbReference type="InterPro" id="IPR001927">
    <property type="entry name" value="Na/Gal_symport"/>
</dbReference>
<organism evidence="3 4">
    <name type="scientific">Erythrobacter longus</name>
    <dbReference type="NCBI Taxonomy" id="1044"/>
    <lineage>
        <taxon>Bacteria</taxon>
        <taxon>Pseudomonadati</taxon>
        <taxon>Pseudomonadota</taxon>
        <taxon>Alphaproteobacteria</taxon>
        <taxon>Sphingomonadales</taxon>
        <taxon>Erythrobacteraceae</taxon>
        <taxon>Erythrobacter/Porphyrobacter group</taxon>
        <taxon>Erythrobacter</taxon>
    </lineage>
</organism>
<feature type="transmembrane region" description="Helical" evidence="2">
    <location>
        <begin position="375"/>
        <end position="396"/>
    </location>
</feature>
<evidence type="ECO:0008006" key="5">
    <source>
        <dbReference type="Google" id="ProtNLM"/>
    </source>
</evidence>
<proteinExistence type="inferred from homology"/>
<keyword evidence="2" id="KW-0472">Membrane</keyword>
<dbReference type="eggNOG" id="COG2211">
    <property type="taxonomic scope" value="Bacteria"/>
</dbReference>
<dbReference type="Proteomes" id="UP000027647">
    <property type="component" value="Unassembled WGS sequence"/>
</dbReference>
<dbReference type="GO" id="GO:0005886">
    <property type="term" value="C:plasma membrane"/>
    <property type="evidence" value="ECO:0007669"/>
    <property type="project" value="TreeGrafter"/>
</dbReference>
<feature type="transmembrane region" description="Helical" evidence="2">
    <location>
        <begin position="49"/>
        <end position="68"/>
    </location>
</feature>
<dbReference type="RefSeq" id="WP_051698920.1">
    <property type="nucleotide sequence ID" value="NZ_JMIW01000001.1"/>
</dbReference>
<feature type="transmembrane region" description="Helical" evidence="2">
    <location>
        <begin position="238"/>
        <end position="263"/>
    </location>
</feature>
<keyword evidence="2" id="KW-0812">Transmembrane</keyword>
<dbReference type="PANTHER" id="PTHR11328">
    <property type="entry name" value="MAJOR FACILITATOR SUPERFAMILY DOMAIN-CONTAINING PROTEIN"/>
    <property type="match status" value="1"/>
</dbReference>
<feature type="transmembrane region" description="Helical" evidence="2">
    <location>
        <begin position="157"/>
        <end position="178"/>
    </location>
</feature>
<gene>
    <name evidence="3" type="ORF">EH31_04135</name>
</gene>
<dbReference type="GO" id="GO:0015293">
    <property type="term" value="F:symporter activity"/>
    <property type="evidence" value="ECO:0007669"/>
    <property type="project" value="InterPro"/>
</dbReference>
<comment type="similarity">
    <text evidence="1">Belongs to the sodium:galactoside symporter (TC 2.A.2) family.</text>
</comment>
<evidence type="ECO:0000256" key="1">
    <source>
        <dbReference type="ARBA" id="ARBA00009617"/>
    </source>
</evidence>
<dbReference type="NCBIfam" id="TIGR00792">
    <property type="entry name" value="gph"/>
    <property type="match status" value="1"/>
</dbReference>
<feature type="transmembrane region" description="Helical" evidence="2">
    <location>
        <begin position="119"/>
        <end position="145"/>
    </location>
</feature>
<evidence type="ECO:0000256" key="2">
    <source>
        <dbReference type="SAM" id="Phobius"/>
    </source>
</evidence>
<reference evidence="3 4" key="1">
    <citation type="submission" date="2014-04" db="EMBL/GenBank/DDBJ databases">
        <title>A comprehensive comparison of genomes of Erythrobacter spp. strains.</title>
        <authorList>
            <person name="Zheng Q."/>
        </authorList>
    </citation>
    <scope>NUCLEOTIDE SEQUENCE [LARGE SCALE GENOMIC DNA]</scope>
    <source>
        <strain evidence="3 4">DSM 6997</strain>
    </source>
</reference>
<feature type="transmembrane region" description="Helical" evidence="2">
    <location>
        <begin position="21"/>
        <end position="43"/>
    </location>
</feature>
<evidence type="ECO:0000313" key="4">
    <source>
        <dbReference type="Proteomes" id="UP000027647"/>
    </source>
</evidence>
<dbReference type="EMBL" id="JMIW01000001">
    <property type="protein sequence ID" value="KEO91869.1"/>
    <property type="molecule type" value="Genomic_DNA"/>
</dbReference>
<dbReference type="OrthoDB" id="7584869at2"/>
<dbReference type="InterPro" id="IPR039672">
    <property type="entry name" value="MFS_2"/>
</dbReference>
<dbReference type="SUPFAM" id="SSF103473">
    <property type="entry name" value="MFS general substrate transporter"/>
    <property type="match status" value="1"/>
</dbReference>
<feature type="transmembrane region" description="Helical" evidence="2">
    <location>
        <begin position="416"/>
        <end position="442"/>
    </location>
</feature>
<keyword evidence="4" id="KW-1185">Reference proteome</keyword>
<feature type="transmembrane region" description="Helical" evidence="2">
    <location>
        <begin position="342"/>
        <end position="363"/>
    </location>
</feature>
<feature type="transmembrane region" description="Helical" evidence="2">
    <location>
        <begin position="283"/>
        <end position="303"/>
    </location>
</feature>
<dbReference type="GO" id="GO:0006814">
    <property type="term" value="P:sodium ion transport"/>
    <property type="evidence" value="ECO:0007669"/>
    <property type="project" value="InterPro"/>
</dbReference>
<comment type="caution">
    <text evidence="3">The sequence shown here is derived from an EMBL/GenBank/DDBJ whole genome shotgun (WGS) entry which is preliminary data.</text>
</comment>
<dbReference type="PANTHER" id="PTHR11328:SF24">
    <property type="entry name" value="MAJOR FACILITATOR SUPERFAMILY (MFS) PROFILE DOMAIN-CONTAINING PROTEIN"/>
    <property type="match status" value="1"/>
</dbReference>
<dbReference type="CDD" id="cd17332">
    <property type="entry name" value="MFS_MelB_like"/>
    <property type="match status" value="1"/>
</dbReference>
<dbReference type="InterPro" id="IPR036259">
    <property type="entry name" value="MFS_trans_sf"/>
</dbReference>